<evidence type="ECO:0000313" key="2">
    <source>
        <dbReference type="Proteomes" id="UP001227268"/>
    </source>
</evidence>
<sequence length="934" mass="101580">MGGYYNLKDTAYSPDQGHQSMQGEVTTHSTTSVSPYPVDLTSLTSLPRQTLADERSLIQKESAAIRTSFKEEDSFTRHNNIAKLLYIHMLGYPAHFGQIECLKLVASPRFSDKRLGYLGIMLLLDENQEVLMLVTNSLKNDMNHSNMYAVGLALCTFANISSEEMSRDLCNEIEKLLGSSNTYIRKKAALCAIRVIRRVPDLMDHFLEKAKSLLHDRNHGVLLAGVTLVNEMCEVDDGVCGEFKKPRVSNPGSLPFVAVDGDLQAVPLLVKHLKSLVTTGYSPEHDVGGITDPFLQVKILRLLRHLGQGDTEASEAMNDILAQVATNTDSTKNVGNAILYETVLTILEIESDSGLRVMAINILGKFLGNRDNNIRYVALNTLNKVALSDNAVQRHRDVVLSCLSDGDVSIRRRALELSYALINDQNIRIMMRELLAFLEVADNDFKSGLTTQISLAAERFAPNRRWHIDTVLRTLTLAGNYVREEVLAGFIRLVCHTAELQAYTAQRLYHALREDISQESLTLATVWIVGEFGDALLQSGASVDDGEQVKEINASDIVDLFQLVLDSPYANTLIRQWSLMALAKLAIRFAEAGTSSASVQQERIREILAGYSDATELEIQQRAVEFGQLFTKAEVIGGVLEHMPAPELKATIMGTGEWWSLVEADSTRAEKPSTAVSEKRKVGSTRVDKDSLVDLMGDELPSANGSSTPTSALDNFGSSQNTQDLLADIFGSSTMDAPPAAPAVKPQNAMTDIMSLFGNSAMSPQSTGASGSSQPPAHDILSSLGVAPRQANQTPPTPTPAPVAASQPPQKPSLQSYTAYDKKGLKITLTPKANPAQPGMVQVLARFTASEGGVKNVNFQAAVPKTQQLQMLAMSNGDIPPGATETQQMRIIAPPGAQVRLRLRISFSKADSGDAVQEQVDFAGFPAGLTLGQL</sequence>
<accession>A0ACC2V9C1</accession>
<organism evidence="1 2">
    <name type="scientific">Naganishia friedmannii</name>
    <dbReference type="NCBI Taxonomy" id="89922"/>
    <lineage>
        <taxon>Eukaryota</taxon>
        <taxon>Fungi</taxon>
        <taxon>Dikarya</taxon>
        <taxon>Basidiomycota</taxon>
        <taxon>Agaricomycotina</taxon>
        <taxon>Tremellomycetes</taxon>
        <taxon>Filobasidiales</taxon>
        <taxon>Filobasidiaceae</taxon>
        <taxon>Naganishia</taxon>
    </lineage>
</organism>
<proteinExistence type="predicted"/>
<dbReference type="Proteomes" id="UP001227268">
    <property type="component" value="Unassembled WGS sequence"/>
</dbReference>
<protein>
    <submittedName>
        <fullName evidence="1">Uncharacterized protein</fullName>
    </submittedName>
</protein>
<reference evidence="1" key="1">
    <citation type="submission" date="2023-04" db="EMBL/GenBank/DDBJ databases">
        <title>Draft Genome sequencing of Naganishia species isolated from polar environments using Oxford Nanopore Technology.</title>
        <authorList>
            <person name="Leo P."/>
            <person name="Venkateswaran K."/>
        </authorList>
    </citation>
    <scope>NUCLEOTIDE SEQUENCE</scope>
    <source>
        <strain evidence="1">MNA-CCFEE 5423</strain>
    </source>
</reference>
<dbReference type="EMBL" id="JASBWT010000020">
    <property type="protein sequence ID" value="KAJ9095950.1"/>
    <property type="molecule type" value="Genomic_DNA"/>
</dbReference>
<comment type="caution">
    <text evidence="1">The sequence shown here is derived from an EMBL/GenBank/DDBJ whole genome shotgun (WGS) entry which is preliminary data.</text>
</comment>
<name>A0ACC2V9C1_9TREE</name>
<gene>
    <name evidence="1" type="ORF">QFC21_005312</name>
</gene>
<keyword evidence="2" id="KW-1185">Reference proteome</keyword>
<evidence type="ECO:0000313" key="1">
    <source>
        <dbReference type="EMBL" id="KAJ9095950.1"/>
    </source>
</evidence>